<dbReference type="STRING" id="6412.T1FMM2"/>
<dbReference type="eggNOG" id="KOG4044">
    <property type="taxonomic scope" value="Eukaryota"/>
</dbReference>
<dbReference type="EnsemblMetazoa" id="HelroT185291">
    <property type="protein sequence ID" value="HelroP185291"/>
    <property type="gene ID" value="HelroG185291"/>
</dbReference>
<gene>
    <name evidence="4" type="primary">20210071</name>
    <name evidence="3" type="ORF">HELRODRAFT_185291</name>
</gene>
<dbReference type="InParanoid" id="T1FMM2"/>
<evidence type="ECO:0000256" key="1">
    <source>
        <dbReference type="ARBA" id="ARBA00006336"/>
    </source>
</evidence>
<dbReference type="PANTHER" id="PTHR14119">
    <property type="entry name" value="HYDROLASE"/>
    <property type="match status" value="1"/>
</dbReference>
<comment type="similarity">
    <text evidence="1">Belongs to the isochorismatase family.</text>
</comment>
<organism evidence="4 5">
    <name type="scientific">Helobdella robusta</name>
    <name type="common">Californian leech</name>
    <dbReference type="NCBI Taxonomy" id="6412"/>
    <lineage>
        <taxon>Eukaryota</taxon>
        <taxon>Metazoa</taxon>
        <taxon>Spiralia</taxon>
        <taxon>Lophotrochozoa</taxon>
        <taxon>Annelida</taxon>
        <taxon>Clitellata</taxon>
        <taxon>Hirudinea</taxon>
        <taxon>Rhynchobdellida</taxon>
        <taxon>Glossiphoniidae</taxon>
        <taxon>Helobdella</taxon>
    </lineage>
</organism>
<accession>T1FMM2</accession>
<dbReference type="InterPro" id="IPR050993">
    <property type="entry name" value="Isochorismatase_domain"/>
</dbReference>
<keyword evidence="5" id="KW-1185">Reference proteome</keyword>
<protein>
    <recommendedName>
        <fullName evidence="2">Isochorismatase-like domain-containing protein</fullName>
    </recommendedName>
</protein>
<dbReference type="Gene3D" id="3.40.50.850">
    <property type="entry name" value="Isochorismatase-like"/>
    <property type="match status" value="1"/>
</dbReference>
<dbReference type="GeneID" id="20210071"/>
<dbReference type="AlphaFoldDB" id="T1FMM2"/>
<dbReference type="OrthoDB" id="269496at2759"/>
<dbReference type="FunFam" id="3.40.50.850:FF:000001">
    <property type="entry name" value="Isochorismatase domain-containing protein 1"/>
    <property type="match status" value="1"/>
</dbReference>
<dbReference type="EMBL" id="KB095858">
    <property type="protein sequence ID" value="ESO10888.1"/>
    <property type="molecule type" value="Genomic_DNA"/>
</dbReference>
<sequence>MIMNRGLGKLTPKGSALLLCDMQEKFRNIISYGPAVIKVVQRMLTFADQLEIPVLVTEHYPKGLGNTMKELNVSKYKIFTKTQFSMLVPDVEKHLQSLSVKSAVICGIESHACVLQTVLDLIEKRYEVHVVVDAVTSRSMVDRMYSLKRMSEAGAFLTTSESLFFLWCRDALHPKFKVLQKVIMTPAPDSGLLSRLPYFPQKE</sequence>
<dbReference type="KEGG" id="hro:HELRODRAFT_185291"/>
<dbReference type="InterPro" id="IPR036380">
    <property type="entry name" value="Isochorismatase-like_sf"/>
</dbReference>
<dbReference type="Pfam" id="PF00857">
    <property type="entry name" value="Isochorismatase"/>
    <property type="match status" value="1"/>
</dbReference>
<dbReference type="SUPFAM" id="SSF52499">
    <property type="entry name" value="Isochorismatase-like hydrolases"/>
    <property type="match status" value="1"/>
</dbReference>
<dbReference type="InterPro" id="IPR000868">
    <property type="entry name" value="Isochorismatase-like_dom"/>
</dbReference>
<dbReference type="HOGENOM" id="CLU_066901_0_1_1"/>
<dbReference type="CTD" id="20210071"/>
<proteinExistence type="inferred from homology"/>
<dbReference type="PANTHER" id="PTHR14119:SF3">
    <property type="entry name" value="ISOCHORISMATASE DOMAIN-CONTAINING PROTEIN 2"/>
    <property type="match status" value="1"/>
</dbReference>
<dbReference type="Proteomes" id="UP000015101">
    <property type="component" value="Unassembled WGS sequence"/>
</dbReference>
<evidence type="ECO:0000259" key="2">
    <source>
        <dbReference type="Pfam" id="PF00857"/>
    </source>
</evidence>
<dbReference type="GO" id="GO:0005737">
    <property type="term" value="C:cytoplasm"/>
    <property type="evidence" value="ECO:0000318"/>
    <property type="project" value="GO_Central"/>
</dbReference>
<reference evidence="3 5" key="2">
    <citation type="journal article" date="2013" name="Nature">
        <title>Insights into bilaterian evolution from three spiralian genomes.</title>
        <authorList>
            <person name="Simakov O."/>
            <person name="Marletaz F."/>
            <person name="Cho S.J."/>
            <person name="Edsinger-Gonzales E."/>
            <person name="Havlak P."/>
            <person name="Hellsten U."/>
            <person name="Kuo D.H."/>
            <person name="Larsson T."/>
            <person name="Lv J."/>
            <person name="Arendt D."/>
            <person name="Savage R."/>
            <person name="Osoegawa K."/>
            <person name="de Jong P."/>
            <person name="Grimwood J."/>
            <person name="Chapman J.A."/>
            <person name="Shapiro H."/>
            <person name="Aerts A."/>
            <person name="Otillar R.P."/>
            <person name="Terry A.Y."/>
            <person name="Boore J.L."/>
            <person name="Grigoriev I.V."/>
            <person name="Lindberg D.R."/>
            <person name="Seaver E.C."/>
            <person name="Weisblat D.A."/>
            <person name="Putnam N.H."/>
            <person name="Rokhsar D.S."/>
        </authorList>
    </citation>
    <scope>NUCLEOTIDE SEQUENCE</scope>
</reference>
<feature type="domain" description="Isochorismatase-like" evidence="2">
    <location>
        <begin position="15"/>
        <end position="161"/>
    </location>
</feature>
<evidence type="ECO:0000313" key="3">
    <source>
        <dbReference type="EMBL" id="ESO10888.1"/>
    </source>
</evidence>
<name>T1FMM2_HELRO</name>
<dbReference type="OMA" id="HVCVFQT"/>
<dbReference type="CDD" id="cd01012">
    <property type="entry name" value="YcaC_related"/>
    <property type="match status" value="1"/>
</dbReference>
<dbReference type="RefSeq" id="XP_009011157.1">
    <property type="nucleotide sequence ID" value="XM_009012909.1"/>
</dbReference>
<reference evidence="5" key="1">
    <citation type="submission" date="2012-12" db="EMBL/GenBank/DDBJ databases">
        <authorList>
            <person name="Hellsten U."/>
            <person name="Grimwood J."/>
            <person name="Chapman J.A."/>
            <person name="Shapiro H."/>
            <person name="Aerts A."/>
            <person name="Otillar R.P."/>
            <person name="Terry A.Y."/>
            <person name="Boore J.L."/>
            <person name="Simakov O."/>
            <person name="Marletaz F."/>
            <person name="Cho S.-J."/>
            <person name="Edsinger-Gonzales E."/>
            <person name="Havlak P."/>
            <person name="Kuo D.-H."/>
            <person name="Larsson T."/>
            <person name="Lv J."/>
            <person name="Arendt D."/>
            <person name="Savage R."/>
            <person name="Osoegawa K."/>
            <person name="de Jong P."/>
            <person name="Lindberg D.R."/>
            <person name="Seaver E.C."/>
            <person name="Weisblat D.A."/>
            <person name="Putnam N.H."/>
            <person name="Grigoriev I.V."/>
            <person name="Rokhsar D.S."/>
        </authorList>
    </citation>
    <scope>NUCLEOTIDE SEQUENCE</scope>
</reference>
<reference evidence="4" key="3">
    <citation type="submission" date="2015-06" db="UniProtKB">
        <authorList>
            <consortium name="EnsemblMetazoa"/>
        </authorList>
    </citation>
    <scope>IDENTIFICATION</scope>
</reference>
<evidence type="ECO:0000313" key="4">
    <source>
        <dbReference type="EnsemblMetazoa" id="HelroP185291"/>
    </source>
</evidence>
<dbReference type="EMBL" id="AMQM01002769">
    <property type="status" value="NOT_ANNOTATED_CDS"/>
    <property type="molecule type" value="Genomic_DNA"/>
</dbReference>
<evidence type="ECO:0000313" key="5">
    <source>
        <dbReference type="Proteomes" id="UP000015101"/>
    </source>
</evidence>